<dbReference type="InterPro" id="IPR008881">
    <property type="entry name" value="Trigger_fac_ribosome-bd_bac"/>
</dbReference>
<dbReference type="SUPFAM" id="SSF109998">
    <property type="entry name" value="Triger factor/SurA peptide-binding domain-like"/>
    <property type="match status" value="1"/>
</dbReference>
<evidence type="ECO:0000256" key="11">
    <source>
        <dbReference type="ARBA" id="ARBA00029986"/>
    </source>
</evidence>
<dbReference type="InterPro" id="IPR036611">
    <property type="entry name" value="Trigger_fac_ribosome-bd_sf"/>
</dbReference>
<dbReference type="InterPro" id="IPR037041">
    <property type="entry name" value="Trigger_fac_C_sf"/>
</dbReference>
<evidence type="ECO:0000256" key="5">
    <source>
        <dbReference type="ARBA" id="ARBA00022618"/>
    </source>
</evidence>
<sequence length="504" mass="57119">MITQTDISNFNLLMSVIMVPPRVKCVGGVEFRISRFFMKVTQEKLPASQIGLDIEITPEMSKSAYEQVVQKMSRSVNIPGFRKGKVPRHVLVQRLGQERIKAAALDDLMNQYLPKAVEQEKIPAIGNFEPQDDIDQLIQQFEPGQTLTIKVVVDVEPEVQLGEYKGLTVQAEEVKFDPEQVEQVLKQEQEKRATLIPVEARPAQLGDVAFVDFKGYFTQESETDEPEEIPGAKGDNFQVDLEEGRFIPGFVDGIVGMNSGETKTLNLKFPDEYGDKDVAGKDATFTITVNEIKEKELPELDDDFAEEVSEFSTLAELRESLEKRFQGEKDDQTKANQRKALVDALAETIEVDLPETLIRQEVDRLITEQVMQLSKMGLDVKRLLTGEMLPRLREQARPEAIEALKRSLALKEVAKLESLTVTEEEIKAEEIKVLSELKGQDVDPQRLRAFVTEDLVQQKTFTWLEENSTIELFPEGTLTPEEDDEDYEDDEDEDDDEIDSTEAE</sequence>
<evidence type="ECO:0000256" key="1">
    <source>
        <dbReference type="ARBA" id="ARBA00000971"/>
    </source>
</evidence>
<evidence type="ECO:0000256" key="6">
    <source>
        <dbReference type="ARBA" id="ARBA00023110"/>
    </source>
</evidence>
<feature type="compositionally biased region" description="Acidic residues" evidence="15">
    <location>
        <begin position="480"/>
        <end position="504"/>
    </location>
</feature>
<dbReference type="Gene3D" id="1.10.3120.10">
    <property type="entry name" value="Trigger factor, C-terminal domain"/>
    <property type="match status" value="1"/>
</dbReference>
<organism evidence="17 18">
    <name type="scientific">Planktothrix agardhii (strain NIVA-CYA 126/8)</name>
    <dbReference type="NCBI Taxonomy" id="388467"/>
    <lineage>
        <taxon>Bacteria</taxon>
        <taxon>Bacillati</taxon>
        <taxon>Cyanobacteriota</taxon>
        <taxon>Cyanophyceae</taxon>
        <taxon>Oscillatoriophycideae</taxon>
        <taxon>Oscillatoriales</taxon>
        <taxon>Microcoleaceae</taxon>
        <taxon>Planktothrix</taxon>
    </lineage>
</organism>
<keyword evidence="18" id="KW-1185">Reference proteome</keyword>
<dbReference type="SUPFAM" id="SSF54534">
    <property type="entry name" value="FKBP-like"/>
    <property type="match status" value="1"/>
</dbReference>
<dbReference type="FunFam" id="3.30.70.1050:FF:000004">
    <property type="entry name" value="Trigger factor"/>
    <property type="match status" value="1"/>
</dbReference>
<dbReference type="GO" id="GO:0003755">
    <property type="term" value="F:peptidyl-prolyl cis-trans isomerase activity"/>
    <property type="evidence" value="ECO:0007669"/>
    <property type="project" value="UniProtKB-UniRule"/>
</dbReference>
<evidence type="ECO:0000256" key="9">
    <source>
        <dbReference type="ARBA" id="ARBA00023306"/>
    </source>
</evidence>
<dbReference type="STRING" id="388467.A19Y_2260"/>
<evidence type="ECO:0000256" key="10">
    <source>
        <dbReference type="ARBA" id="ARBA00024849"/>
    </source>
</evidence>
<evidence type="ECO:0000256" key="15">
    <source>
        <dbReference type="SAM" id="MobiDB-lite"/>
    </source>
</evidence>
<dbReference type="Gene3D" id="3.10.50.40">
    <property type="match status" value="1"/>
</dbReference>
<dbReference type="AlphaFoldDB" id="A0A073CT39"/>
<dbReference type="InterPro" id="IPR001179">
    <property type="entry name" value="PPIase_FKBP_dom"/>
</dbReference>
<evidence type="ECO:0000259" key="16">
    <source>
        <dbReference type="PROSITE" id="PS50059"/>
    </source>
</evidence>
<dbReference type="eggNOG" id="COG0544">
    <property type="taxonomic scope" value="Bacteria"/>
</dbReference>
<comment type="similarity">
    <text evidence="2 12 14">Belongs to the FKBP-type PPIase family. Tig subfamily.</text>
</comment>
<dbReference type="FunFam" id="3.10.50.40:FF:000001">
    <property type="entry name" value="Trigger factor"/>
    <property type="match status" value="1"/>
</dbReference>
<dbReference type="GO" id="GO:0043335">
    <property type="term" value="P:protein unfolding"/>
    <property type="evidence" value="ECO:0007669"/>
    <property type="project" value="TreeGrafter"/>
</dbReference>
<dbReference type="Pfam" id="PF00254">
    <property type="entry name" value="FKBP_C"/>
    <property type="match status" value="1"/>
</dbReference>
<evidence type="ECO:0000256" key="3">
    <source>
        <dbReference type="ARBA" id="ARBA00013194"/>
    </source>
</evidence>
<dbReference type="PROSITE" id="PS50059">
    <property type="entry name" value="FKBP_PPIASE"/>
    <property type="match status" value="1"/>
</dbReference>
<dbReference type="Proteomes" id="UP000027395">
    <property type="component" value="Chromosome"/>
</dbReference>
<dbReference type="HAMAP" id="MF_00303">
    <property type="entry name" value="Trigger_factor_Tig"/>
    <property type="match status" value="1"/>
</dbReference>
<feature type="region of interest" description="Disordered" evidence="15">
    <location>
        <begin position="471"/>
        <end position="504"/>
    </location>
</feature>
<dbReference type="NCBIfam" id="TIGR00115">
    <property type="entry name" value="tig"/>
    <property type="match status" value="1"/>
</dbReference>
<dbReference type="GO" id="GO:0051301">
    <property type="term" value="P:cell division"/>
    <property type="evidence" value="ECO:0007669"/>
    <property type="project" value="UniProtKB-KW"/>
</dbReference>
<accession>A0A073CT39</accession>
<dbReference type="EC" id="5.2.1.8" evidence="3 12"/>
<dbReference type="GO" id="GO:0051083">
    <property type="term" value="P:'de novo' cotranslational protein folding"/>
    <property type="evidence" value="ECO:0007669"/>
    <property type="project" value="TreeGrafter"/>
</dbReference>
<comment type="domain">
    <text evidence="12">Consists of 3 domains; the N-terminus binds the ribosome, the middle domain has PPIase activity, while the C-terminus has intrinsic chaperone activity on its own.</text>
</comment>
<evidence type="ECO:0000313" key="17">
    <source>
        <dbReference type="EMBL" id="KEI67195.1"/>
    </source>
</evidence>
<evidence type="ECO:0000256" key="13">
    <source>
        <dbReference type="PROSITE-ProRule" id="PRU00277"/>
    </source>
</evidence>
<evidence type="ECO:0000256" key="12">
    <source>
        <dbReference type="HAMAP-Rule" id="MF_00303"/>
    </source>
</evidence>
<evidence type="ECO:0000256" key="14">
    <source>
        <dbReference type="RuleBase" id="RU003914"/>
    </source>
</evidence>
<reference evidence="17 18" key="1">
    <citation type="journal article" date="2014" name="Appl. Environ. Microbiol.">
        <title>Elucidation of insertion elements encoded on plasmids and in vitro construction of shuttle vectors from the toxic cyanobacterium Planktothrix.</title>
        <authorList>
            <person name="Christiansen G."/>
            <person name="Goesmann A."/>
            <person name="Kurmayer R."/>
        </authorList>
    </citation>
    <scope>NUCLEOTIDE SEQUENCE [LARGE SCALE GENOMIC DNA]</scope>
    <source>
        <strain evidence="17 18">NIVA-CYA 126/8</strain>
    </source>
</reference>
<dbReference type="Pfam" id="PF05697">
    <property type="entry name" value="Trigger_N"/>
    <property type="match status" value="1"/>
</dbReference>
<keyword evidence="9 12" id="KW-0131">Cell cycle</keyword>
<dbReference type="Gene3D" id="3.30.70.1050">
    <property type="entry name" value="Trigger factor ribosome-binding domain"/>
    <property type="match status" value="1"/>
</dbReference>
<keyword evidence="5 12" id="KW-0132">Cell division</keyword>
<dbReference type="GO" id="GO:0015031">
    <property type="term" value="P:protein transport"/>
    <property type="evidence" value="ECO:0007669"/>
    <property type="project" value="UniProtKB-UniRule"/>
</dbReference>
<dbReference type="EMBL" id="CM002803">
    <property type="protein sequence ID" value="KEI67195.1"/>
    <property type="molecule type" value="Genomic_DNA"/>
</dbReference>
<dbReference type="SUPFAM" id="SSF102735">
    <property type="entry name" value="Trigger factor ribosome-binding domain"/>
    <property type="match status" value="1"/>
</dbReference>
<dbReference type="HOGENOM" id="CLU_033058_3_1_3"/>
<keyword evidence="7 12" id="KW-0143">Chaperone</keyword>
<dbReference type="InterPro" id="IPR008880">
    <property type="entry name" value="Trigger_fac_C"/>
</dbReference>
<evidence type="ECO:0000256" key="2">
    <source>
        <dbReference type="ARBA" id="ARBA00005464"/>
    </source>
</evidence>
<evidence type="ECO:0000256" key="7">
    <source>
        <dbReference type="ARBA" id="ARBA00023186"/>
    </source>
</evidence>
<comment type="catalytic activity">
    <reaction evidence="1 12 13">
        <text>[protein]-peptidylproline (omega=180) = [protein]-peptidylproline (omega=0)</text>
        <dbReference type="Rhea" id="RHEA:16237"/>
        <dbReference type="Rhea" id="RHEA-COMP:10747"/>
        <dbReference type="Rhea" id="RHEA-COMP:10748"/>
        <dbReference type="ChEBI" id="CHEBI:83833"/>
        <dbReference type="ChEBI" id="CHEBI:83834"/>
        <dbReference type="EC" id="5.2.1.8"/>
    </reaction>
</comment>
<keyword evidence="8 12" id="KW-0413">Isomerase</keyword>
<dbReference type="PATRIC" id="fig|388467.6.peg.2203"/>
<evidence type="ECO:0000313" key="18">
    <source>
        <dbReference type="Proteomes" id="UP000027395"/>
    </source>
</evidence>
<dbReference type="PANTHER" id="PTHR30560:SF3">
    <property type="entry name" value="TRIGGER FACTOR-LIKE PROTEIN TIG, CHLOROPLASTIC"/>
    <property type="match status" value="1"/>
</dbReference>
<comment type="subcellular location">
    <subcellularLocation>
        <location evidence="12">Cytoplasm</location>
    </subcellularLocation>
    <text evidence="12">About half TF is bound to the ribosome near the polypeptide exit tunnel while the other half is free in the cytoplasm.</text>
</comment>
<dbReference type="InterPro" id="IPR046357">
    <property type="entry name" value="PPIase_dom_sf"/>
</dbReference>
<dbReference type="InterPro" id="IPR005215">
    <property type="entry name" value="Trig_fac"/>
</dbReference>
<feature type="domain" description="PPIase FKBP-type" evidence="16">
    <location>
        <begin position="206"/>
        <end position="295"/>
    </location>
</feature>
<dbReference type="GO" id="GO:0005737">
    <property type="term" value="C:cytoplasm"/>
    <property type="evidence" value="ECO:0007669"/>
    <property type="project" value="UniProtKB-SubCell"/>
</dbReference>
<evidence type="ECO:0000256" key="4">
    <source>
        <dbReference type="ARBA" id="ARBA00016902"/>
    </source>
</evidence>
<dbReference type="PANTHER" id="PTHR30560">
    <property type="entry name" value="TRIGGER FACTOR CHAPERONE AND PEPTIDYL-PROLYL CIS/TRANS ISOMERASE"/>
    <property type="match status" value="1"/>
</dbReference>
<evidence type="ECO:0000256" key="8">
    <source>
        <dbReference type="ARBA" id="ARBA00023235"/>
    </source>
</evidence>
<protein>
    <recommendedName>
        <fullName evidence="4 12">Trigger factor</fullName>
        <shortName evidence="12">TF</shortName>
        <ecNumber evidence="3 12">5.2.1.8</ecNumber>
    </recommendedName>
    <alternativeName>
        <fullName evidence="11 12">PPIase</fullName>
    </alternativeName>
</protein>
<comment type="function">
    <text evidence="10 12">Involved in protein export. Acts as a chaperone by maintaining the newly synthesized protein in an open conformation. Functions as a peptidyl-prolyl cis-trans isomerase.</text>
</comment>
<keyword evidence="6 12" id="KW-0697">Rotamase</keyword>
<dbReference type="GO" id="GO:0044183">
    <property type="term" value="F:protein folding chaperone"/>
    <property type="evidence" value="ECO:0007669"/>
    <property type="project" value="TreeGrafter"/>
</dbReference>
<keyword evidence="12" id="KW-0963">Cytoplasm</keyword>
<dbReference type="Pfam" id="PF05698">
    <property type="entry name" value="Trigger_C"/>
    <property type="match status" value="1"/>
</dbReference>
<dbReference type="InterPro" id="IPR027304">
    <property type="entry name" value="Trigger_fact/SurA_dom_sf"/>
</dbReference>
<name>A0A073CT39_PLAA1</name>
<dbReference type="GO" id="GO:0043022">
    <property type="term" value="F:ribosome binding"/>
    <property type="evidence" value="ECO:0007669"/>
    <property type="project" value="TreeGrafter"/>
</dbReference>
<gene>
    <name evidence="12 17" type="primary">tig</name>
    <name evidence="17" type="ORF">A19Y_2260</name>
</gene>
<proteinExistence type="inferred from homology"/>